<feature type="coiled-coil region" evidence="1">
    <location>
        <begin position="5"/>
        <end position="53"/>
    </location>
</feature>
<sequence>MMQKVVELEKERNDYLSELATLKSTVITATENAKKAEREMVDMQQELKEKTDYINQNSLSLENQHSQLIALQTRIDQLESYQKTQEQLLQAKSDEVMLKRRNETKLLDLNMSLSSKNSELEKQIAAIKLECSMSFVSTAVKCILSLARFHAAIKVLAFVILNNQQMCYCQLQVKSVGSFETTMFKWLLLDTVRMNFPNVQLPIELHDMIYTETRSLSAQLTATTTQLDQLRADFETYKRKTRAATLKLQQIATQGKNQQAEAALREQVKTLEGETEELRRCNDALRSQVESMEKAKKAAGRRSEGLRRRTKRRRRAGIAEGEGADRRGNFGIEGTDENRG</sequence>
<feature type="region of interest" description="Disordered" evidence="2">
    <location>
        <begin position="288"/>
        <end position="340"/>
    </location>
</feature>
<dbReference type="EMBL" id="FN668649">
    <property type="protein sequence ID" value="CBK22253.2"/>
    <property type="molecule type" value="Genomic_DNA"/>
</dbReference>
<organism evidence="3">
    <name type="scientific">Blastocystis hominis</name>
    <dbReference type="NCBI Taxonomy" id="12968"/>
    <lineage>
        <taxon>Eukaryota</taxon>
        <taxon>Sar</taxon>
        <taxon>Stramenopiles</taxon>
        <taxon>Bigyra</taxon>
        <taxon>Opalozoa</taxon>
        <taxon>Opalinata</taxon>
        <taxon>Blastocystidae</taxon>
        <taxon>Blastocystis</taxon>
    </lineage>
</organism>
<dbReference type="OrthoDB" id="3549872at2759"/>
<dbReference type="InParanoid" id="D8M2G4"/>
<keyword evidence="1" id="KW-0175">Coiled coil</keyword>
<proteinExistence type="predicted"/>
<gene>
    <name evidence="3" type="ORF">GSBLH_T00006425001</name>
</gene>
<feature type="compositionally biased region" description="Basic and acidic residues" evidence="2">
    <location>
        <begin position="291"/>
        <end position="307"/>
    </location>
</feature>
<protein>
    <submittedName>
        <fullName evidence="3">Uncharacterized protein</fullName>
    </submittedName>
</protein>
<evidence type="ECO:0000313" key="3">
    <source>
        <dbReference type="EMBL" id="CBK22253.2"/>
    </source>
</evidence>
<dbReference type="GeneID" id="24922549"/>
<keyword evidence="4" id="KW-1185">Reference proteome</keyword>
<evidence type="ECO:0000256" key="2">
    <source>
        <dbReference type="SAM" id="MobiDB-lite"/>
    </source>
</evidence>
<dbReference type="AlphaFoldDB" id="D8M2G4"/>
<evidence type="ECO:0000313" key="4">
    <source>
        <dbReference type="Proteomes" id="UP000008312"/>
    </source>
</evidence>
<dbReference type="Proteomes" id="UP000008312">
    <property type="component" value="Unassembled WGS sequence"/>
</dbReference>
<name>D8M2G4_BLAHO</name>
<reference evidence="3" key="1">
    <citation type="submission" date="2010-02" db="EMBL/GenBank/DDBJ databases">
        <title>Sequencing and annotation of the Blastocystis hominis genome.</title>
        <authorList>
            <person name="Wincker P."/>
        </authorList>
    </citation>
    <scope>NUCLEOTIDE SEQUENCE</scope>
    <source>
        <strain evidence="3">Singapore isolate B</strain>
    </source>
</reference>
<evidence type="ECO:0000256" key="1">
    <source>
        <dbReference type="SAM" id="Coils"/>
    </source>
</evidence>
<dbReference type="RefSeq" id="XP_012896301.1">
    <property type="nucleotide sequence ID" value="XM_013040847.1"/>
</dbReference>
<accession>D8M2G4</accession>